<dbReference type="PANTHER" id="PTHR43355">
    <property type="entry name" value="FLAVIN REDUCTASE (NADPH)"/>
    <property type="match status" value="1"/>
</dbReference>
<evidence type="ECO:0000313" key="2">
    <source>
        <dbReference type="EMBL" id="WUV46886.1"/>
    </source>
</evidence>
<dbReference type="SUPFAM" id="SSF51735">
    <property type="entry name" value="NAD(P)-binding Rossmann-fold domains"/>
    <property type="match status" value="1"/>
</dbReference>
<dbReference type="InterPro" id="IPR051606">
    <property type="entry name" value="Polyketide_Oxido-like"/>
</dbReference>
<dbReference type="Pfam" id="PF13460">
    <property type="entry name" value="NAD_binding_10"/>
    <property type="match status" value="1"/>
</dbReference>
<proteinExistence type="predicted"/>
<dbReference type="Gene3D" id="3.40.50.720">
    <property type="entry name" value="NAD(P)-binding Rossmann-like Domain"/>
    <property type="match status" value="1"/>
</dbReference>
<feature type="domain" description="NAD(P)-binding" evidence="1">
    <location>
        <begin position="7"/>
        <end position="197"/>
    </location>
</feature>
<keyword evidence="3" id="KW-1185">Reference proteome</keyword>
<accession>A0ABZ1YXJ6</accession>
<dbReference type="EMBL" id="CP109441">
    <property type="protein sequence ID" value="WUV46886.1"/>
    <property type="molecule type" value="Genomic_DNA"/>
</dbReference>
<dbReference type="InterPro" id="IPR036291">
    <property type="entry name" value="NAD(P)-bd_dom_sf"/>
</dbReference>
<dbReference type="Proteomes" id="UP001432062">
    <property type="component" value="Chromosome"/>
</dbReference>
<reference evidence="2" key="1">
    <citation type="submission" date="2022-10" db="EMBL/GenBank/DDBJ databases">
        <title>The complete genomes of actinobacterial strains from the NBC collection.</title>
        <authorList>
            <person name="Joergensen T.S."/>
            <person name="Alvarez Arevalo M."/>
            <person name="Sterndorff E.B."/>
            <person name="Faurdal D."/>
            <person name="Vuksanovic O."/>
            <person name="Mourched A.-S."/>
            <person name="Charusanti P."/>
            <person name="Shaw S."/>
            <person name="Blin K."/>
            <person name="Weber T."/>
        </authorList>
    </citation>
    <scope>NUCLEOTIDE SEQUENCE</scope>
    <source>
        <strain evidence="2">NBC_01482</strain>
    </source>
</reference>
<dbReference type="RefSeq" id="WP_327099800.1">
    <property type="nucleotide sequence ID" value="NZ_CP109149.1"/>
</dbReference>
<dbReference type="InterPro" id="IPR016040">
    <property type="entry name" value="NAD(P)-bd_dom"/>
</dbReference>
<evidence type="ECO:0000313" key="3">
    <source>
        <dbReference type="Proteomes" id="UP001432062"/>
    </source>
</evidence>
<dbReference type="PANTHER" id="PTHR43355:SF2">
    <property type="entry name" value="FLAVIN REDUCTASE (NADPH)"/>
    <property type="match status" value="1"/>
</dbReference>
<organism evidence="2 3">
    <name type="scientific">Nocardia vinacea</name>
    <dbReference type="NCBI Taxonomy" id="96468"/>
    <lineage>
        <taxon>Bacteria</taxon>
        <taxon>Bacillati</taxon>
        <taxon>Actinomycetota</taxon>
        <taxon>Actinomycetes</taxon>
        <taxon>Mycobacteriales</taxon>
        <taxon>Nocardiaceae</taxon>
        <taxon>Nocardia</taxon>
    </lineage>
</organism>
<protein>
    <submittedName>
        <fullName evidence="2">NAD(P)H-binding protein</fullName>
    </submittedName>
</protein>
<sequence>MRITVFGAAGDVGSRVVAEALDRGHEVTAVVRDLARAGAVPAAATLRTGDAANLDDVVSLSAGQDLVITATRPAPGREHELPAITSVLLSGLARTSARLLVVGGAATLLVPGADALTLHESPDFPVELRAIARACADQLAICRAETAADWTYLSPPAELVPGRRTGAYRLGTDELLTNADGVSAISMADFAVALLDEAERPAHRRTRFTVASV</sequence>
<evidence type="ECO:0000259" key="1">
    <source>
        <dbReference type="Pfam" id="PF13460"/>
    </source>
</evidence>
<name>A0ABZ1YXJ6_9NOCA</name>
<gene>
    <name evidence="2" type="ORF">OG563_01085</name>
</gene>